<dbReference type="AlphaFoldDB" id="A0A238IXU9"/>
<accession>A0A238IXU9</accession>
<gene>
    <name evidence="1" type="ORF">BOA8489_00601</name>
</gene>
<reference evidence="1 2" key="1">
    <citation type="submission" date="2017-05" db="EMBL/GenBank/DDBJ databases">
        <authorList>
            <person name="Song R."/>
            <person name="Chenine A.L."/>
            <person name="Ruprecht R.M."/>
        </authorList>
    </citation>
    <scope>NUCLEOTIDE SEQUENCE [LARGE SCALE GENOMIC DNA]</scope>
    <source>
        <strain evidence="1 2">CECT 8489</strain>
    </source>
</reference>
<dbReference type="Proteomes" id="UP000201838">
    <property type="component" value="Unassembled WGS sequence"/>
</dbReference>
<proteinExistence type="predicted"/>
<evidence type="ECO:0000313" key="1">
    <source>
        <dbReference type="EMBL" id="SMX22504.1"/>
    </source>
</evidence>
<name>A0A238IXU9_9RHOB</name>
<sequence>MAQSNAEAIRAEAMDYLHGWFEGGAARMKRALSLESASL</sequence>
<evidence type="ECO:0000313" key="2">
    <source>
        <dbReference type="Proteomes" id="UP000201838"/>
    </source>
</evidence>
<dbReference type="EMBL" id="FXXQ01000002">
    <property type="protein sequence ID" value="SMX22504.1"/>
    <property type="molecule type" value="Genomic_DNA"/>
</dbReference>
<keyword evidence="2" id="KW-1185">Reference proteome</keyword>
<organism evidence="1 2">
    <name type="scientific">Boseongicola aestuarii</name>
    <dbReference type="NCBI Taxonomy" id="1470561"/>
    <lineage>
        <taxon>Bacteria</taxon>
        <taxon>Pseudomonadati</taxon>
        <taxon>Pseudomonadota</taxon>
        <taxon>Alphaproteobacteria</taxon>
        <taxon>Rhodobacterales</taxon>
        <taxon>Paracoccaceae</taxon>
        <taxon>Boseongicola</taxon>
    </lineage>
</organism>
<protein>
    <submittedName>
        <fullName evidence="1">Uncharacterized protein</fullName>
    </submittedName>
</protein>